<protein>
    <submittedName>
        <fullName evidence="1">Uncharacterized protein</fullName>
    </submittedName>
</protein>
<gene>
    <name evidence="1" type="ORF">RNJ44_03837</name>
</gene>
<keyword evidence="2" id="KW-1185">Reference proteome</keyword>
<accession>A0ABR4NYL5</accession>
<evidence type="ECO:0000313" key="1">
    <source>
        <dbReference type="EMBL" id="KAL3233797.1"/>
    </source>
</evidence>
<dbReference type="EMBL" id="JBEVYD010000004">
    <property type="protein sequence ID" value="KAL3233797.1"/>
    <property type="molecule type" value="Genomic_DNA"/>
</dbReference>
<sequence length="207" mass="24257">MHRWSLFRSFRPIQFDQENLERSTIAFRNEITISSHRAGGSHVDVVWTELKHREASQFHILTVGDPEGGTVVLCRSYDSMSQFVLDWMQEHSKVVIYAISLRQNMNSIYLLMNSMAKISFTLKTKDIFDNNLNEIKFDIVHDESTDVLQRIYNETGFKKELFNRYLTYLQVSKGVDTILSFDFTKNEIITKDEQALINSILDYKILK</sequence>
<name>A0ABR4NYL5_9SACH</name>
<comment type="caution">
    <text evidence="1">The sequence shown here is derived from an EMBL/GenBank/DDBJ whole genome shotgun (WGS) entry which is preliminary data.</text>
</comment>
<reference evidence="1 2" key="1">
    <citation type="submission" date="2024-05" db="EMBL/GenBank/DDBJ databases">
        <title>Long read based assembly of the Candida bracarensis genome reveals expanded adhesin content.</title>
        <authorList>
            <person name="Marcet-Houben M."/>
            <person name="Ksiezopolska E."/>
            <person name="Gabaldon T."/>
        </authorList>
    </citation>
    <scope>NUCLEOTIDE SEQUENCE [LARGE SCALE GENOMIC DNA]</scope>
    <source>
        <strain evidence="1 2">CBM6</strain>
    </source>
</reference>
<evidence type="ECO:0000313" key="2">
    <source>
        <dbReference type="Proteomes" id="UP001623330"/>
    </source>
</evidence>
<proteinExistence type="predicted"/>
<dbReference type="Proteomes" id="UP001623330">
    <property type="component" value="Unassembled WGS sequence"/>
</dbReference>
<organism evidence="1 2">
    <name type="scientific">Nakaseomyces bracarensis</name>
    <dbReference type="NCBI Taxonomy" id="273131"/>
    <lineage>
        <taxon>Eukaryota</taxon>
        <taxon>Fungi</taxon>
        <taxon>Dikarya</taxon>
        <taxon>Ascomycota</taxon>
        <taxon>Saccharomycotina</taxon>
        <taxon>Saccharomycetes</taxon>
        <taxon>Saccharomycetales</taxon>
        <taxon>Saccharomycetaceae</taxon>
        <taxon>Nakaseomyces</taxon>
    </lineage>
</organism>